<keyword evidence="5" id="KW-1185">Reference proteome</keyword>
<dbReference type="PANTHER" id="PTHR43713:SF3">
    <property type="entry name" value="GLUTAMATE-1-SEMIALDEHYDE 2,1-AMINOMUTASE 1, CHLOROPLASTIC-RELATED"/>
    <property type="match status" value="1"/>
</dbReference>
<protein>
    <submittedName>
        <fullName evidence="4">Aspartate aminotransferase family protein</fullName>
    </submittedName>
</protein>
<dbReference type="EMBL" id="QGLF01000001">
    <property type="protein sequence ID" value="PWR23471.1"/>
    <property type="molecule type" value="Genomic_DNA"/>
</dbReference>
<evidence type="ECO:0000313" key="5">
    <source>
        <dbReference type="Proteomes" id="UP000246077"/>
    </source>
</evidence>
<name>A0A317E9T5_9PROT</name>
<gene>
    <name evidence="4" type="ORF">DKG75_02555</name>
</gene>
<dbReference type="InterPro" id="IPR015422">
    <property type="entry name" value="PyrdxlP-dep_Trfase_small"/>
</dbReference>
<accession>A0A317E9T5</accession>
<dbReference type="NCBIfam" id="NF005453">
    <property type="entry name" value="PRK07046.1"/>
    <property type="match status" value="1"/>
</dbReference>
<keyword evidence="4" id="KW-0808">Transferase</keyword>
<evidence type="ECO:0000256" key="3">
    <source>
        <dbReference type="RuleBase" id="RU003560"/>
    </source>
</evidence>
<dbReference type="InterPro" id="IPR015424">
    <property type="entry name" value="PyrdxlP-dep_Trfase"/>
</dbReference>
<dbReference type="OrthoDB" id="9801052at2"/>
<evidence type="ECO:0000256" key="1">
    <source>
        <dbReference type="ARBA" id="ARBA00001933"/>
    </source>
</evidence>
<dbReference type="InterPro" id="IPR015421">
    <property type="entry name" value="PyrdxlP-dep_Trfase_major"/>
</dbReference>
<dbReference type="InterPro" id="IPR005814">
    <property type="entry name" value="Aminotrans_3"/>
</dbReference>
<dbReference type="Proteomes" id="UP000246077">
    <property type="component" value="Unassembled WGS sequence"/>
</dbReference>
<evidence type="ECO:0000256" key="2">
    <source>
        <dbReference type="ARBA" id="ARBA00022898"/>
    </source>
</evidence>
<dbReference type="RefSeq" id="WP_109919504.1">
    <property type="nucleotide sequence ID" value="NZ_QGLF01000001.1"/>
</dbReference>
<dbReference type="PANTHER" id="PTHR43713">
    <property type="entry name" value="GLUTAMATE-1-SEMIALDEHYDE 2,1-AMINOMUTASE"/>
    <property type="match status" value="1"/>
</dbReference>
<dbReference type="Gene3D" id="3.90.1150.10">
    <property type="entry name" value="Aspartate Aminotransferase, domain 1"/>
    <property type="match status" value="1"/>
</dbReference>
<sequence>MDKTVAGIAAASIEAMLAREKARFIAGNPISQRLGDEAKHHFPDGVPLHWMTDWGTPFPLFVREAQGASLTDADGHRYRDFCLGDTGAMFGHSPGPILTVLAEQGGHGLTYMLPTEDAPAVGRLLAERFGLPFWQVAATATDANRFALRWARAITGRPKILVFNGCYHGTVDETFVRLRDGEPIHRPGLLGQFADLTQGASVVEFNDLPALEAALAARDVACVITEPALTNIGMVLPDPGFIEGVQAACRATGTLLLIDETHTISTGPGGWTRAHGLSPDFFVVGKAIAGGVPCAVWGFTAAIEAAMKAARARTGPGHSGMGTTLSANALALRALRANLEQVMTPAAYDHMLAMSGRLAAGIRRVIAERGLPWHVSAVGARAEFVCGPVPPRNGTEAAAAMHGDLEAAIHLFLMNRGVLIAPFHNMTLTCPATTTEDVDHLVACVAAACDALIAGA</sequence>
<reference evidence="5" key="1">
    <citation type="submission" date="2018-05" db="EMBL/GenBank/DDBJ databases">
        <title>Zavarzinia sp. HR-AS.</title>
        <authorList>
            <person name="Lee Y."/>
            <person name="Jeon C.O."/>
        </authorList>
    </citation>
    <scope>NUCLEOTIDE SEQUENCE [LARGE SCALE GENOMIC DNA]</scope>
    <source>
        <strain evidence="5">DSM 1231</strain>
    </source>
</reference>
<evidence type="ECO:0000313" key="4">
    <source>
        <dbReference type="EMBL" id="PWR23471.1"/>
    </source>
</evidence>
<dbReference type="GO" id="GO:0030170">
    <property type="term" value="F:pyridoxal phosphate binding"/>
    <property type="evidence" value="ECO:0007669"/>
    <property type="project" value="InterPro"/>
</dbReference>
<dbReference type="GO" id="GO:0008483">
    <property type="term" value="F:transaminase activity"/>
    <property type="evidence" value="ECO:0007669"/>
    <property type="project" value="UniProtKB-KW"/>
</dbReference>
<comment type="similarity">
    <text evidence="3">Belongs to the class-III pyridoxal-phosphate-dependent aminotransferase family.</text>
</comment>
<dbReference type="Gene3D" id="3.40.640.10">
    <property type="entry name" value="Type I PLP-dependent aspartate aminotransferase-like (Major domain)"/>
    <property type="match status" value="1"/>
</dbReference>
<keyword evidence="4" id="KW-0032">Aminotransferase</keyword>
<dbReference type="SUPFAM" id="SSF53383">
    <property type="entry name" value="PLP-dependent transferases"/>
    <property type="match status" value="1"/>
</dbReference>
<proteinExistence type="inferred from homology"/>
<dbReference type="Pfam" id="PF00202">
    <property type="entry name" value="Aminotran_3"/>
    <property type="match status" value="1"/>
</dbReference>
<comment type="cofactor">
    <cofactor evidence="1">
        <name>pyridoxal 5'-phosphate</name>
        <dbReference type="ChEBI" id="CHEBI:597326"/>
    </cofactor>
</comment>
<keyword evidence="2 3" id="KW-0663">Pyridoxal phosphate</keyword>
<comment type="caution">
    <text evidence="4">The sequence shown here is derived from an EMBL/GenBank/DDBJ whole genome shotgun (WGS) entry which is preliminary data.</text>
</comment>
<organism evidence="4 5">
    <name type="scientific">Zavarzinia compransoris</name>
    <dbReference type="NCBI Taxonomy" id="1264899"/>
    <lineage>
        <taxon>Bacteria</taxon>
        <taxon>Pseudomonadati</taxon>
        <taxon>Pseudomonadota</taxon>
        <taxon>Alphaproteobacteria</taxon>
        <taxon>Rhodospirillales</taxon>
        <taxon>Zavarziniaceae</taxon>
        <taxon>Zavarzinia</taxon>
    </lineage>
</organism>
<dbReference type="AlphaFoldDB" id="A0A317E9T5"/>